<dbReference type="PANTHER" id="PTHR44743:SF5">
    <property type="entry name" value="CHAPERONE DNAJ-DOMAIN SUPERFAMILY PROTEIN"/>
    <property type="match status" value="1"/>
</dbReference>
<dbReference type="AlphaFoldDB" id="A0A833VI98"/>
<feature type="domain" description="J" evidence="2">
    <location>
        <begin position="8"/>
        <end position="79"/>
    </location>
</feature>
<keyword evidence="4" id="KW-1185">Reference proteome</keyword>
<dbReference type="PRINTS" id="PR00625">
    <property type="entry name" value="JDOMAIN"/>
</dbReference>
<dbReference type="Proteomes" id="UP000623129">
    <property type="component" value="Unassembled WGS sequence"/>
</dbReference>
<feature type="region of interest" description="Disordered" evidence="1">
    <location>
        <begin position="126"/>
        <end position="180"/>
    </location>
</feature>
<dbReference type="SUPFAM" id="SSF46565">
    <property type="entry name" value="Chaperone J-domain"/>
    <property type="match status" value="1"/>
</dbReference>
<protein>
    <submittedName>
        <fullName evidence="3">DnaJ subfamily B member 6-like isoform X1</fullName>
    </submittedName>
</protein>
<evidence type="ECO:0000256" key="1">
    <source>
        <dbReference type="SAM" id="MobiDB-lite"/>
    </source>
</evidence>
<organism evidence="3 4">
    <name type="scientific">Carex littledalei</name>
    <dbReference type="NCBI Taxonomy" id="544730"/>
    <lineage>
        <taxon>Eukaryota</taxon>
        <taxon>Viridiplantae</taxon>
        <taxon>Streptophyta</taxon>
        <taxon>Embryophyta</taxon>
        <taxon>Tracheophyta</taxon>
        <taxon>Spermatophyta</taxon>
        <taxon>Magnoliopsida</taxon>
        <taxon>Liliopsida</taxon>
        <taxon>Poales</taxon>
        <taxon>Cyperaceae</taxon>
        <taxon>Cyperoideae</taxon>
        <taxon>Cariceae</taxon>
        <taxon>Carex</taxon>
        <taxon>Carex subgen. Euthyceras</taxon>
    </lineage>
</organism>
<evidence type="ECO:0000313" key="3">
    <source>
        <dbReference type="EMBL" id="KAF3339326.1"/>
    </source>
</evidence>
<evidence type="ECO:0000259" key="2">
    <source>
        <dbReference type="PROSITE" id="PS50076"/>
    </source>
</evidence>
<feature type="compositionally biased region" description="Polar residues" evidence="1">
    <location>
        <begin position="147"/>
        <end position="160"/>
    </location>
</feature>
<dbReference type="PROSITE" id="PS50076">
    <property type="entry name" value="DNAJ_2"/>
    <property type="match status" value="1"/>
</dbReference>
<reference evidence="3" key="1">
    <citation type="submission" date="2020-01" db="EMBL/GenBank/DDBJ databases">
        <title>Genome sequence of Kobresia littledalei, the first chromosome-level genome in the family Cyperaceae.</title>
        <authorList>
            <person name="Qu G."/>
        </authorList>
    </citation>
    <scope>NUCLEOTIDE SEQUENCE</scope>
    <source>
        <strain evidence="3">C.B.Clarke</strain>
        <tissue evidence="3">Leaf</tissue>
    </source>
</reference>
<accession>A0A833VI98</accession>
<evidence type="ECO:0000313" key="4">
    <source>
        <dbReference type="Proteomes" id="UP000623129"/>
    </source>
</evidence>
<dbReference type="GO" id="GO:0005783">
    <property type="term" value="C:endoplasmic reticulum"/>
    <property type="evidence" value="ECO:0007669"/>
    <property type="project" value="UniProtKB-ARBA"/>
</dbReference>
<comment type="caution">
    <text evidence="3">The sequence shown here is derived from an EMBL/GenBank/DDBJ whole genome shotgun (WGS) entry which is preliminary data.</text>
</comment>
<sequence>MAGERTGDLYTILGVNKDCSSEELRFAYKRLAMRWHPDKCSSSSNSICMEQANQKFQKIQGAYSVLSDSNKRFLYDVGVYDSDDEDSNTGLTEILDEVFEMMNQTKSSENGPESLDELQRLFEDIFSSDGNSGSGASKVEKRFNGWDGSTSSHSAVSRSGPNLVKPERLGPDPSEFSGVS</sequence>
<dbReference type="InterPro" id="IPR036869">
    <property type="entry name" value="J_dom_sf"/>
</dbReference>
<dbReference type="PANTHER" id="PTHR44743">
    <property type="entry name" value="PUTATIVE, EXPRESSED-RELATED"/>
    <property type="match status" value="1"/>
</dbReference>
<dbReference type="Gene3D" id="1.10.287.110">
    <property type="entry name" value="DnaJ domain"/>
    <property type="match status" value="1"/>
</dbReference>
<dbReference type="CDD" id="cd06257">
    <property type="entry name" value="DnaJ"/>
    <property type="match status" value="1"/>
</dbReference>
<name>A0A833VI98_9POAL</name>
<dbReference type="OrthoDB" id="10250354at2759"/>
<dbReference type="EMBL" id="SWLB01000004">
    <property type="protein sequence ID" value="KAF3339326.1"/>
    <property type="molecule type" value="Genomic_DNA"/>
</dbReference>
<proteinExistence type="predicted"/>
<dbReference type="SMART" id="SM00271">
    <property type="entry name" value="DnaJ"/>
    <property type="match status" value="1"/>
</dbReference>
<dbReference type="InterPro" id="IPR001623">
    <property type="entry name" value="DnaJ_domain"/>
</dbReference>
<gene>
    <name evidence="3" type="ORF">FCM35_KLT16797</name>
</gene>
<dbReference type="Pfam" id="PF00226">
    <property type="entry name" value="DnaJ"/>
    <property type="match status" value="1"/>
</dbReference>